<keyword evidence="12 17" id="KW-0238">DNA-binding</keyword>
<keyword evidence="6 17" id="KW-0227">DNA damage</keyword>
<name>A0A1C3D0J8_9GAMM</name>
<dbReference type="HAMAP" id="MF_00205">
    <property type="entry name" value="UvrA"/>
    <property type="match status" value="1"/>
</dbReference>
<dbReference type="Gene3D" id="1.20.1580.10">
    <property type="entry name" value="ABC transporter ATPase like domain"/>
    <property type="match status" value="3"/>
</dbReference>
<comment type="caution">
    <text evidence="19">The sequence shown here is derived from an EMBL/GenBank/DDBJ whole genome shotgun (WGS) entry which is preliminary data.</text>
</comment>
<dbReference type="GO" id="GO:0009380">
    <property type="term" value="C:excinuclease repair complex"/>
    <property type="evidence" value="ECO:0007669"/>
    <property type="project" value="InterPro"/>
</dbReference>
<evidence type="ECO:0000256" key="6">
    <source>
        <dbReference type="ARBA" id="ARBA00022763"/>
    </source>
</evidence>
<keyword evidence="13 17" id="KW-0234">DNA repair</keyword>
<evidence type="ECO:0000313" key="20">
    <source>
        <dbReference type="Proteomes" id="UP000186553"/>
    </source>
</evidence>
<dbReference type="Proteomes" id="UP000186553">
    <property type="component" value="Unassembled WGS sequence"/>
</dbReference>
<evidence type="ECO:0000256" key="7">
    <source>
        <dbReference type="ARBA" id="ARBA00022769"/>
    </source>
</evidence>
<dbReference type="OrthoDB" id="9809851at2"/>
<dbReference type="STRING" id="1891224.BBP83_01835"/>
<evidence type="ECO:0000256" key="2">
    <source>
        <dbReference type="ARBA" id="ARBA00022490"/>
    </source>
</evidence>
<dbReference type="Pfam" id="PF17755">
    <property type="entry name" value="UvrA_DNA-bind"/>
    <property type="match status" value="1"/>
</dbReference>
<dbReference type="PANTHER" id="PTHR43152:SF3">
    <property type="entry name" value="UVRABC SYSTEM PROTEIN A"/>
    <property type="match status" value="1"/>
</dbReference>
<dbReference type="Gene3D" id="3.40.50.300">
    <property type="entry name" value="P-loop containing nucleotide triphosphate hydrolases"/>
    <property type="match status" value="3"/>
</dbReference>
<evidence type="ECO:0000256" key="16">
    <source>
        <dbReference type="ARBA" id="ARBA00042156"/>
    </source>
</evidence>
<gene>
    <name evidence="17" type="primary">uvrA</name>
    <name evidence="19" type="ORF">BBP83_01835</name>
</gene>
<keyword evidence="4 17" id="KW-0677">Repeat</keyword>
<evidence type="ECO:0000256" key="3">
    <source>
        <dbReference type="ARBA" id="ARBA00022723"/>
    </source>
</evidence>
<dbReference type="GO" id="GO:0006289">
    <property type="term" value="P:nucleotide-excision repair"/>
    <property type="evidence" value="ECO:0007669"/>
    <property type="project" value="UniProtKB-UniRule"/>
</dbReference>
<evidence type="ECO:0000259" key="18">
    <source>
        <dbReference type="PROSITE" id="PS50893"/>
    </source>
</evidence>
<dbReference type="Gene3D" id="1.10.8.280">
    <property type="entry name" value="ABC transporter ATPase domain-like"/>
    <property type="match status" value="1"/>
</dbReference>
<dbReference type="PANTHER" id="PTHR43152">
    <property type="entry name" value="UVRABC SYSTEM PROTEIN A"/>
    <property type="match status" value="1"/>
</dbReference>
<keyword evidence="8 17" id="KW-0863">Zinc-finger</keyword>
<feature type="domain" description="ABC transporter" evidence="18">
    <location>
        <begin position="609"/>
        <end position="939"/>
    </location>
</feature>
<evidence type="ECO:0000256" key="12">
    <source>
        <dbReference type="ARBA" id="ARBA00023125"/>
    </source>
</evidence>
<feature type="binding site" evidence="17">
    <location>
        <begin position="642"/>
        <end position="649"/>
    </location>
    <ligand>
        <name>ATP</name>
        <dbReference type="ChEBI" id="CHEBI:30616"/>
    </ligand>
</feature>
<protein>
    <recommendedName>
        <fullName evidence="15 17">UvrABC system protein A</fullName>
        <shortName evidence="17">UvrA protein</shortName>
    </recommendedName>
    <alternativeName>
        <fullName evidence="16 17">Excinuclease ABC subunit A</fullName>
    </alternativeName>
</protein>
<sequence length="943" mass="104563">MSQSHIRIRGARTHNLKNVSLDIPRDKFVVITGLSGSGKSSLAFDTLYAEGQRRYVESLSAYARQFLSQMEKPEVDSIEGLSPAIAIEQKSTSHNPRSTVGTITEIYDYLRLLYARVGTPYCPEHDLPMVAQTVSEMVDAVKVLEEGTALMLLAPVVRDRKGEYTALFEQLQGQGFVRARVDGEIIEIETPPELDKKKKHTIEVVVDRFKVREDLGNRIAESFETALRLGGDIAVLSWMDGEQNDRTFSAKHSCPECERAVGELEPRLFSFNNPFGACPVCDGLGTRSHFSADKLIPNNEVSISQGAIRGWDRQRPYYYSMIEKVAAHFGFSLDTPWHELDAETKKKFLYGTGKDKIDLSYIDERGRSHKRVQPFEGILPHLERRYRETESNYVREDLAQYLSNAACDACDGSRLNEISRNVKILDKTIAQITKMSIGDAEQYYQDVHLEGAKGEIGDKIFKEIRERLHFLVSVGLNYLSLSRSAETLSGGEAQRIRLASQIGAGLMGVMYVLDEPSIGLHQRDNDRLLETLVRLRDLGNTVLVVEHDEDAIRAADHIIDIGPGAGIHGGHIIAEGTYEEILANPNSLTGQYLSGKLKIAIPEVRTQPPKPEEQIKLMGAAGHNLKNVDLIIPMGVMTCITGVSGSGKSTLINRTLLPLAATQLNGATTLTAEKFDSIDGLQFLDKVVDIDQSPIGRTPRSNPATYTGLFTPIRELFSQTQEAKARGYAAGRFSFNVKGGRCEACEGDGMIKVAMHFLPDMYVPCDNCHGKRYNRETLEVNYKGKNISDVLEMTVEDAMHFFDAIPVIHRRLETLYQVGLGYIRLGQSATTLSGGEAQRVKLARELAKRDTGKTLYILDEPTTGLHFHDIAKLLDILHELRNKGNTIVVIEHNLDVIKTADWIVDLGPEGGAGGGMIIAEGTPEEVVKSKVSHTAKFLKALLK</sequence>
<evidence type="ECO:0000256" key="1">
    <source>
        <dbReference type="ARBA" id="ARBA00004496"/>
    </source>
</evidence>
<evidence type="ECO:0000256" key="14">
    <source>
        <dbReference type="ARBA" id="ARBA00038000"/>
    </source>
</evidence>
<dbReference type="CDD" id="cd03270">
    <property type="entry name" value="ABC_UvrA_I"/>
    <property type="match status" value="1"/>
</dbReference>
<evidence type="ECO:0000256" key="5">
    <source>
        <dbReference type="ARBA" id="ARBA00022741"/>
    </source>
</evidence>
<evidence type="ECO:0000256" key="4">
    <source>
        <dbReference type="ARBA" id="ARBA00022737"/>
    </source>
</evidence>
<dbReference type="AlphaFoldDB" id="A0A1C3D0J8"/>
<dbReference type="InterPro" id="IPR017871">
    <property type="entry name" value="ABC_transporter-like_CS"/>
</dbReference>
<keyword evidence="10 17" id="KW-0067">ATP-binding</keyword>
<dbReference type="InterPro" id="IPR041552">
    <property type="entry name" value="UvrA_DNA-bd"/>
</dbReference>
<dbReference type="PROSITE" id="PS50893">
    <property type="entry name" value="ABC_TRANSPORTER_2"/>
    <property type="match status" value="2"/>
</dbReference>
<dbReference type="CDD" id="cd03271">
    <property type="entry name" value="ABC_UvrA_II"/>
    <property type="match status" value="1"/>
</dbReference>
<keyword evidence="7 17" id="KW-0228">DNA excision</keyword>
<comment type="subunit">
    <text evidence="17">Forms a heterotetramer with UvrB during the search for lesions.</text>
</comment>
<comment type="subcellular location">
    <subcellularLocation>
        <location evidence="1 17">Cytoplasm</location>
    </subcellularLocation>
</comment>
<dbReference type="InterPro" id="IPR003439">
    <property type="entry name" value="ABC_transporter-like_ATP-bd"/>
</dbReference>
<keyword evidence="11 17" id="KW-0267">Excision nuclease</keyword>
<dbReference type="GO" id="GO:0008270">
    <property type="term" value="F:zinc ion binding"/>
    <property type="evidence" value="ECO:0007669"/>
    <property type="project" value="UniProtKB-UniRule"/>
</dbReference>
<keyword evidence="20" id="KW-1185">Reference proteome</keyword>
<evidence type="ECO:0000256" key="17">
    <source>
        <dbReference type="HAMAP-Rule" id="MF_00205"/>
    </source>
</evidence>
<evidence type="ECO:0000313" key="19">
    <source>
        <dbReference type="EMBL" id="ODA14565.1"/>
    </source>
</evidence>
<feature type="zinc finger region" description="C4-type" evidence="17">
    <location>
        <begin position="742"/>
        <end position="768"/>
    </location>
</feature>
<dbReference type="GO" id="GO:0005737">
    <property type="term" value="C:cytoplasm"/>
    <property type="evidence" value="ECO:0007669"/>
    <property type="project" value="UniProtKB-SubCell"/>
</dbReference>
<comment type="function">
    <text evidence="17">The UvrABC repair system catalyzes the recognition and processing of DNA lesions. UvrA is an ATPase and a DNA-binding protein. A damage recognition complex composed of 2 UvrA and 2 UvrB subunits scans DNA for abnormalities. When the presence of a lesion has been verified by UvrB, the UvrA molecules dissociate.</text>
</comment>
<dbReference type="Pfam" id="PF00005">
    <property type="entry name" value="ABC_tran"/>
    <property type="match status" value="1"/>
</dbReference>
<dbReference type="InterPro" id="IPR041102">
    <property type="entry name" value="UvrA_inter"/>
</dbReference>
<dbReference type="GO" id="GO:0005524">
    <property type="term" value="F:ATP binding"/>
    <property type="evidence" value="ECO:0007669"/>
    <property type="project" value="UniProtKB-UniRule"/>
</dbReference>
<dbReference type="Gene3D" id="3.30.190.20">
    <property type="match status" value="1"/>
</dbReference>
<evidence type="ECO:0000256" key="8">
    <source>
        <dbReference type="ARBA" id="ARBA00022771"/>
    </source>
</evidence>
<dbReference type="RefSeq" id="WP_068885704.1">
    <property type="nucleotide sequence ID" value="NZ_CBCRUU010000011.1"/>
</dbReference>
<accession>A0A1C3D0J8</accession>
<dbReference type="NCBIfam" id="TIGR00630">
    <property type="entry name" value="uvra"/>
    <property type="match status" value="1"/>
</dbReference>
<keyword evidence="9 17" id="KW-0862">Zinc</keyword>
<dbReference type="InterPro" id="IPR027417">
    <property type="entry name" value="P-loop_NTPase"/>
</dbReference>
<dbReference type="GO" id="GO:0016887">
    <property type="term" value="F:ATP hydrolysis activity"/>
    <property type="evidence" value="ECO:0007669"/>
    <property type="project" value="InterPro"/>
</dbReference>
<dbReference type="InterPro" id="IPR004602">
    <property type="entry name" value="UvrA"/>
</dbReference>
<reference evidence="19 20" key="1">
    <citation type="submission" date="2016-07" db="EMBL/GenBank/DDBJ databases">
        <title>Acinetobacter sp. ANC 4603.</title>
        <authorList>
            <person name="Radolfova-Krizova L."/>
            <person name="Nemec A."/>
        </authorList>
    </citation>
    <scope>NUCLEOTIDE SEQUENCE [LARGE SCALE GENOMIC DNA]</scope>
    <source>
        <strain evidence="19 20">ANC 4603</strain>
    </source>
</reference>
<dbReference type="FunFam" id="3.40.50.300:FF:000028">
    <property type="entry name" value="UvrABC system protein A"/>
    <property type="match status" value="1"/>
</dbReference>
<keyword evidence="5 17" id="KW-0547">Nucleotide-binding</keyword>
<proteinExistence type="inferred from homology"/>
<evidence type="ECO:0000256" key="13">
    <source>
        <dbReference type="ARBA" id="ARBA00023204"/>
    </source>
</evidence>
<dbReference type="PROSITE" id="PS00211">
    <property type="entry name" value="ABC_TRANSPORTER_1"/>
    <property type="match status" value="2"/>
</dbReference>
<dbReference type="EMBL" id="MBDL01000001">
    <property type="protein sequence ID" value="ODA14565.1"/>
    <property type="molecule type" value="Genomic_DNA"/>
</dbReference>
<dbReference type="SUPFAM" id="SSF52540">
    <property type="entry name" value="P-loop containing nucleoside triphosphate hydrolases"/>
    <property type="match status" value="2"/>
</dbReference>
<organism evidence="19 20">
    <name type="scientific">Acinetobacter celticus</name>
    <dbReference type="NCBI Taxonomy" id="1891224"/>
    <lineage>
        <taxon>Bacteria</taxon>
        <taxon>Pseudomonadati</taxon>
        <taxon>Pseudomonadota</taxon>
        <taxon>Gammaproteobacteria</taxon>
        <taxon>Moraxellales</taxon>
        <taxon>Moraxellaceae</taxon>
        <taxon>Acinetobacter</taxon>
    </lineage>
</organism>
<dbReference type="Pfam" id="PF17760">
    <property type="entry name" value="UvrA_inter"/>
    <property type="match status" value="1"/>
</dbReference>
<dbReference type="GO" id="GO:0009432">
    <property type="term" value="P:SOS response"/>
    <property type="evidence" value="ECO:0007669"/>
    <property type="project" value="UniProtKB-UniRule"/>
</dbReference>
<dbReference type="GO" id="GO:0003677">
    <property type="term" value="F:DNA binding"/>
    <property type="evidence" value="ECO:0007669"/>
    <property type="project" value="UniProtKB-UniRule"/>
</dbReference>
<evidence type="ECO:0000256" key="11">
    <source>
        <dbReference type="ARBA" id="ARBA00022881"/>
    </source>
</evidence>
<comment type="similarity">
    <text evidence="14 17">Belongs to the ABC transporter superfamily. UvrA family.</text>
</comment>
<feature type="zinc finger region" description="C4-type" evidence="17">
    <location>
        <begin position="254"/>
        <end position="281"/>
    </location>
</feature>
<keyword evidence="17" id="KW-0742">SOS response</keyword>
<dbReference type="FunFam" id="1.20.1580.10:FF:000002">
    <property type="entry name" value="UvrABC system protein A"/>
    <property type="match status" value="1"/>
</dbReference>
<feature type="domain" description="ABC transporter" evidence="18">
    <location>
        <begin position="308"/>
        <end position="594"/>
    </location>
</feature>
<keyword evidence="3 17" id="KW-0479">Metal-binding</keyword>
<keyword evidence="2 17" id="KW-0963">Cytoplasm</keyword>
<dbReference type="NCBIfam" id="NF001503">
    <property type="entry name" value="PRK00349.1"/>
    <property type="match status" value="1"/>
</dbReference>
<evidence type="ECO:0000256" key="15">
    <source>
        <dbReference type="ARBA" id="ARBA00039316"/>
    </source>
</evidence>
<evidence type="ECO:0000256" key="9">
    <source>
        <dbReference type="ARBA" id="ARBA00022833"/>
    </source>
</evidence>
<feature type="binding site" evidence="17">
    <location>
        <begin position="33"/>
        <end position="40"/>
    </location>
    <ligand>
        <name>ATP</name>
        <dbReference type="ChEBI" id="CHEBI:30616"/>
    </ligand>
</feature>
<dbReference type="GO" id="GO:0009381">
    <property type="term" value="F:excinuclease ABC activity"/>
    <property type="evidence" value="ECO:0007669"/>
    <property type="project" value="UniProtKB-UniRule"/>
</dbReference>
<evidence type="ECO:0000256" key="10">
    <source>
        <dbReference type="ARBA" id="ARBA00022840"/>
    </source>
</evidence>